<accession>A0A926Z728</accession>
<protein>
    <submittedName>
        <fullName evidence="1">Uncharacterized protein</fullName>
    </submittedName>
</protein>
<evidence type="ECO:0000313" key="1">
    <source>
        <dbReference type="EMBL" id="MBD2151641.1"/>
    </source>
</evidence>
<name>A0A926Z728_9CYAN</name>
<dbReference type="Proteomes" id="UP000631421">
    <property type="component" value="Unassembled WGS sequence"/>
</dbReference>
<dbReference type="EMBL" id="JACJPY010000060">
    <property type="protein sequence ID" value="MBD2151641.1"/>
    <property type="molecule type" value="Genomic_DNA"/>
</dbReference>
<gene>
    <name evidence="1" type="ORF">H6F44_16145</name>
</gene>
<comment type="caution">
    <text evidence="1">The sequence shown here is derived from an EMBL/GenBank/DDBJ whole genome shotgun (WGS) entry which is preliminary data.</text>
</comment>
<organism evidence="1 2">
    <name type="scientific">Pseudanabaena cinerea FACHB-1277</name>
    <dbReference type="NCBI Taxonomy" id="2949581"/>
    <lineage>
        <taxon>Bacteria</taxon>
        <taxon>Bacillati</taxon>
        <taxon>Cyanobacteriota</taxon>
        <taxon>Cyanophyceae</taxon>
        <taxon>Pseudanabaenales</taxon>
        <taxon>Pseudanabaenaceae</taxon>
        <taxon>Pseudanabaena</taxon>
        <taxon>Pseudanabaena cinerea</taxon>
    </lineage>
</organism>
<reference evidence="1" key="1">
    <citation type="journal article" date="2015" name="ISME J.">
        <title>Draft Genome Sequence of Streptomyces incarnatus NRRL8089, which Produces the Nucleoside Antibiotic Sinefungin.</title>
        <authorList>
            <person name="Oshima K."/>
            <person name="Hattori M."/>
            <person name="Shimizu H."/>
            <person name="Fukuda K."/>
            <person name="Nemoto M."/>
            <person name="Inagaki K."/>
            <person name="Tamura T."/>
        </authorList>
    </citation>
    <scope>NUCLEOTIDE SEQUENCE</scope>
    <source>
        <strain evidence="1">FACHB-1277</strain>
    </source>
</reference>
<dbReference type="AlphaFoldDB" id="A0A926Z728"/>
<keyword evidence="2" id="KW-1185">Reference proteome</keyword>
<evidence type="ECO:0000313" key="2">
    <source>
        <dbReference type="Proteomes" id="UP000631421"/>
    </source>
</evidence>
<dbReference type="RefSeq" id="WP_190352055.1">
    <property type="nucleotide sequence ID" value="NZ_JACJPY010000060.1"/>
</dbReference>
<reference evidence="1" key="2">
    <citation type="submission" date="2020-08" db="EMBL/GenBank/DDBJ databases">
        <authorList>
            <person name="Chen M."/>
            <person name="Teng W."/>
            <person name="Zhao L."/>
            <person name="Hu C."/>
            <person name="Zhou Y."/>
            <person name="Han B."/>
            <person name="Song L."/>
            <person name="Shu W."/>
        </authorList>
    </citation>
    <scope>NUCLEOTIDE SEQUENCE</scope>
    <source>
        <strain evidence="1">FACHB-1277</strain>
    </source>
</reference>
<proteinExistence type="predicted"/>
<sequence length="217" mass="24990">MMTTEPIIESDLMFGAFPEGHCFYIEKSQTYKRIESGVKMVEFLLLHPDAKTNKTAIWMIEAKKSSPNSKTHGKLQESMNEVRKKLNSNLEYSEAQIENIVLELTPHPLDVYVKEICNKFVNALTLFIAIHLKRHSKGDSELSEDFKQVDLSRVRFVFVLVIKDCKEEWLLPIKEALNKALRPTISTWNLLPPSILVLNEDLARKKHLIKSQDNIIA</sequence>